<organism evidence="10">
    <name type="scientific">Grammatophora oceanica</name>
    <dbReference type="NCBI Taxonomy" id="210454"/>
    <lineage>
        <taxon>Eukaryota</taxon>
        <taxon>Sar</taxon>
        <taxon>Stramenopiles</taxon>
        <taxon>Ochrophyta</taxon>
        <taxon>Bacillariophyta</taxon>
        <taxon>Fragilariophyceae</taxon>
        <taxon>Fragilariophycidae</taxon>
        <taxon>Rhabdonematales</taxon>
        <taxon>Grammatophoraceae</taxon>
        <taxon>Grammatophora</taxon>
    </lineage>
</organism>
<protein>
    <recommendedName>
        <fullName evidence="11">Sulfotransferase domain-containing protein</fullName>
    </recommendedName>
</protein>
<evidence type="ECO:0000256" key="6">
    <source>
        <dbReference type="ARBA" id="ARBA00023034"/>
    </source>
</evidence>
<gene>
    <name evidence="10" type="ORF">GOCE00092_LOCUS15876</name>
</gene>
<keyword evidence="3" id="KW-0808">Transferase</keyword>
<sequence length="345" mass="39311">MTVLGTSIPELRLVLGLVIVWATLHFTFEYFTASGKSSVTKAIIPSCSRNTTTSHFDGKVSTSLLHASSLSRSTNSKPSINIWLINSTHPFFMCNAPKTGCTAWRFFYYYLNEYYSNSARNVSDIPNAQHDPGWIHHPGREMFDFRASTNPELFSKADRFLVVRNPYVRFVSSYMDWQSRAGDVRANVSFSQFIEMVQNRSVPENMGSTLWDHIDPVAKTCDYTMVGYAAFLRVEEQSLWYDALLNEYNLTEPMEQYKRDTGNTVFEHGLNADSTVYSLVESIVGAQPWPGKALASSHHRGSSNKIFQFYTSPQIVDVVTKLVWDDLVHFSYPVWDGNPNSFRYV</sequence>
<dbReference type="PANTHER" id="PTHR12137:SF54">
    <property type="entry name" value="CARBOHYDRATE SULFOTRANSFERASE"/>
    <property type="match status" value="1"/>
</dbReference>
<reference evidence="10" key="1">
    <citation type="submission" date="2021-01" db="EMBL/GenBank/DDBJ databases">
        <authorList>
            <person name="Corre E."/>
            <person name="Pelletier E."/>
            <person name="Niang G."/>
            <person name="Scheremetjew M."/>
            <person name="Finn R."/>
            <person name="Kale V."/>
            <person name="Holt S."/>
            <person name="Cochrane G."/>
            <person name="Meng A."/>
            <person name="Brown T."/>
            <person name="Cohen L."/>
        </authorList>
    </citation>
    <scope>NUCLEOTIDE SEQUENCE</scope>
    <source>
        <strain evidence="10">CCMP 410</strain>
    </source>
</reference>
<keyword evidence="8" id="KW-0325">Glycoprotein</keyword>
<evidence type="ECO:0000256" key="9">
    <source>
        <dbReference type="SAM" id="Phobius"/>
    </source>
</evidence>
<evidence type="ECO:0008006" key="11">
    <source>
        <dbReference type="Google" id="ProtNLM"/>
    </source>
</evidence>
<keyword evidence="6" id="KW-0333">Golgi apparatus</keyword>
<proteinExistence type="inferred from homology"/>
<dbReference type="Pfam" id="PF03567">
    <property type="entry name" value="Sulfotransfer_2"/>
    <property type="match status" value="1"/>
</dbReference>
<evidence type="ECO:0000256" key="1">
    <source>
        <dbReference type="ARBA" id="ARBA00004323"/>
    </source>
</evidence>
<evidence type="ECO:0000256" key="3">
    <source>
        <dbReference type="ARBA" id="ARBA00022679"/>
    </source>
</evidence>
<evidence type="ECO:0000313" key="10">
    <source>
        <dbReference type="EMBL" id="CAD9288821.1"/>
    </source>
</evidence>
<evidence type="ECO:0000256" key="8">
    <source>
        <dbReference type="ARBA" id="ARBA00023180"/>
    </source>
</evidence>
<comment type="subcellular location">
    <subcellularLocation>
        <location evidence="1">Golgi apparatus membrane</location>
        <topology evidence="1">Single-pass type II membrane protein</topology>
    </subcellularLocation>
</comment>
<dbReference type="InterPro" id="IPR018011">
    <property type="entry name" value="Carb_sulfotrans_8-10"/>
</dbReference>
<dbReference type="AlphaFoldDB" id="A0A7S1YBE6"/>
<evidence type="ECO:0000256" key="2">
    <source>
        <dbReference type="ARBA" id="ARBA00006339"/>
    </source>
</evidence>
<feature type="transmembrane region" description="Helical" evidence="9">
    <location>
        <begin position="12"/>
        <end position="31"/>
    </location>
</feature>
<dbReference type="GO" id="GO:0000139">
    <property type="term" value="C:Golgi membrane"/>
    <property type="evidence" value="ECO:0007669"/>
    <property type="project" value="UniProtKB-SubCell"/>
</dbReference>
<keyword evidence="5 9" id="KW-1133">Transmembrane helix</keyword>
<evidence type="ECO:0000256" key="7">
    <source>
        <dbReference type="ARBA" id="ARBA00023136"/>
    </source>
</evidence>
<dbReference type="EMBL" id="HBGK01030418">
    <property type="protein sequence ID" value="CAD9288821.1"/>
    <property type="molecule type" value="Transcribed_RNA"/>
</dbReference>
<dbReference type="InterPro" id="IPR005331">
    <property type="entry name" value="Sulfotransferase"/>
</dbReference>
<comment type="similarity">
    <text evidence="2">Belongs to the sulfotransferase 2 family.</text>
</comment>
<dbReference type="GO" id="GO:0016051">
    <property type="term" value="P:carbohydrate biosynthetic process"/>
    <property type="evidence" value="ECO:0007669"/>
    <property type="project" value="InterPro"/>
</dbReference>
<dbReference type="GO" id="GO:0008146">
    <property type="term" value="F:sulfotransferase activity"/>
    <property type="evidence" value="ECO:0007669"/>
    <property type="project" value="InterPro"/>
</dbReference>
<name>A0A7S1YBE6_9STRA</name>
<evidence type="ECO:0000256" key="4">
    <source>
        <dbReference type="ARBA" id="ARBA00022692"/>
    </source>
</evidence>
<accession>A0A7S1YBE6</accession>
<dbReference type="PANTHER" id="PTHR12137">
    <property type="entry name" value="CARBOHYDRATE SULFOTRANSFERASE"/>
    <property type="match status" value="1"/>
</dbReference>
<keyword evidence="4 9" id="KW-0812">Transmembrane</keyword>
<keyword evidence="7 9" id="KW-0472">Membrane</keyword>
<evidence type="ECO:0000256" key="5">
    <source>
        <dbReference type="ARBA" id="ARBA00022989"/>
    </source>
</evidence>